<gene>
    <name evidence="1" type="ORF">B296_00058109</name>
</gene>
<sequence length="66" mass="7949">EIQSVFRAPSRKFKILVFPVLLALGKSYKHAFTKKCDSHKHCVESTFDLFFMHRLYNLKYWSFLSY</sequence>
<name>A0A426WVP9_ENSVE</name>
<reference evidence="1 2" key="1">
    <citation type="journal article" date="2014" name="Agronomy (Basel)">
        <title>A Draft Genome Sequence for Ensete ventricosum, the Drought-Tolerant Tree Against Hunger.</title>
        <authorList>
            <person name="Harrison J."/>
            <person name="Moore K.A."/>
            <person name="Paszkiewicz K."/>
            <person name="Jones T."/>
            <person name="Grant M."/>
            <person name="Ambacheew D."/>
            <person name="Muzemil S."/>
            <person name="Studholme D.J."/>
        </authorList>
    </citation>
    <scope>NUCLEOTIDE SEQUENCE [LARGE SCALE GENOMIC DNA]</scope>
</reference>
<feature type="non-terminal residue" evidence="1">
    <location>
        <position position="1"/>
    </location>
</feature>
<accession>A0A426WVP9</accession>
<dbReference type="EMBL" id="AMZH03041678">
    <property type="protein sequence ID" value="RRT31305.1"/>
    <property type="molecule type" value="Genomic_DNA"/>
</dbReference>
<organism evidence="1 2">
    <name type="scientific">Ensete ventricosum</name>
    <name type="common">Abyssinian banana</name>
    <name type="synonym">Musa ensete</name>
    <dbReference type="NCBI Taxonomy" id="4639"/>
    <lineage>
        <taxon>Eukaryota</taxon>
        <taxon>Viridiplantae</taxon>
        <taxon>Streptophyta</taxon>
        <taxon>Embryophyta</taxon>
        <taxon>Tracheophyta</taxon>
        <taxon>Spermatophyta</taxon>
        <taxon>Magnoliopsida</taxon>
        <taxon>Liliopsida</taxon>
        <taxon>Zingiberales</taxon>
        <taxon>Musaceae</taxon>
        <taxon>Ensete</taxon>
    </lineage>
</organism>
<evidence type="ECO:0000313" key="2">
    <source>
        <dbReference type="Proteomes" id="UP000287651"/>
    </source>
</evidence>
<protein>
    <submittedName>
        <fullName evidence="1">Uncharacterized protein</fullName>
    </submittedName>
</protein>
<evidence type="ECO:0000313" key="1">
    <source>
        <dbReference type="EMBL" id="RRT31305.1"/>
    </source>
</evidence>
<comment type="caution">
    <text evidence="1">The sequence shown here is derived from an EMBL/GenBank/DDBJ whole genome shotgun (WGS) entry which is preliminary data.</text>
</comment>
<dbReference type="AlphaFoldDB" id="A0A426WVP9"/>
<proteinExistence type="predicted"/>
<dbReference type="Proteomes" id="UP000287651">
    <property type="component" value="Unassembled WGS sequence"/>
</dbReference>